<dbReference type="Proteomes" id="UP001198151">
    <property type="component" value="Unassembled WGS sequence"/>
</dbReference>
<protein>
    <submittedName>
        <fullName evidence="1">Uncharacterized protein</fullName>
    </submittedName>
</protein>
<sequence>MMISYKDMRISELVGDLEKHLQRQNLTYRIINDYWDGVERAVDEFLKKKQLPITCDYPDDEHITFRMSDGTTLVETKLYHRHIDGGYLSETLFSFEGLEKEGACYEMKLSEVIDRRKTGIPYRLDKIAYHAKTLGYASVDDMMNAYEKAQQIVDEIGWDYRVYNGIITYGEKEAFAMADKAGK</sequence>
<proteinExistence type="predicted"/>
<name>A0ABS8FWN4_9FIRM</name>
<accession>A0ABS8FWN4</accession>
<comment type="caution">
    <text evidence="1">The sequence shown here is derived from an EMBL/GenBank/DDBJ whole genome shotgun (WGS) entry which is preliminary data.</text>
</comment>
<reference evidence="1 2" key="1">
    <citation type="submission" date="2021-10" db="EMBL/GenBank/DDBJ databases">
        <title>Anaerobic single-cell dispensing facilitates the cultivation of human gut bacteria.</title>
        <authorList>
            <person name="Afrizal A."/>
        </authorList>
    </citation>
    <scope>NUCLEOTIDE SEQUENCE [LARGE SCALE GENOMIC DNA]</scope>
    <source>
        <strain evidence="1 2">CLA-AA-H200</strain>
    </source>
</reference>
<organism evidence="1 2">
    <name type="scientific">Ruminococcus turbiniformis</name>
    <dbReference type="NCBI Taxonomy" id="2881258"/>
    <lineage>
        <taxon>Bacteria</taxon>
        <taxon>Bacillati</taxon>
        <taxon>Bacillota</taxon>
        <taxon>Clostridia</taxon>
        <taxon>Eubacteriales</taxon>
        <taxon>Oscillospiraceae</taxon>
        <taxon>Ruminococcus</taxon>
    </lineage>
</organism>
<evidence type="ECO:0000313" key="2">
    <source>
        <dbReference type="Proteomes" id="UP001198151"/>
    </source>
</evidence>
<gene>
    <name evidence="1" type="ORF">LKD70_03875</name>
</gene>
<evidence type="ECO:0000313" key="1">
    <source>
        <dbReference type="EMBL" id="MCC2253582.1"/>
    </source>
</evidence>
<dbReference type="RefSeq" id="WP_227706723.1">
    <property type="nucleotide sequence ID" value="NZ_JAJEQX010000004.1"/>
</dbReference>
<dbReference type="EMBL" id="JAJEQX010000004">
    <property type="protein sequence ID" value="MCC2253582.1"/>
    <property type="molecule type" value="Genomic_DNA"/>
</dbReference>
<keyword evidence="2" id="KW-1185">Reference proteome</keyword>